<dbReference type="STRING" id="573065.Astex_3269"/>
<dbReference type="OrthoDB" id="9771666at2"/>
<dbReference type="PANTHER" id="PTHR48081">
    <property type="entry name" value="AB HYDROLASE SUPERFAMILY PROTEIN C4A8.06C"/>
    <property type="match status" value="1"/>
</dbReference>
<evidence type="ECO:0000256" key="1">
    <source>
        <dbReference type="ARBA" id="ARBA00022801"/>
    </source>
</evidence>
<dbReference type="KEGG" id="aex:Astex_3269"/>
<feature type="signal peptide" evidence="2">
    <location>
        <begin position="1"/>
        <end position="34"/>
    </location>
</feature>
<dbReference type="HOGENOM" id="CLU_012494_5_1_5"/>
<keyword evidence="2" id="KW-0732">Signal</keyword>
<protein>
    <recommendedName>
        <fullName evidence="3">BD-FAE-like domain-containing protein</fullName>
    </recommendedName>
</protein>
<dbReference type="InterPro" id="IPR050300">
    <property type="entry name" value="GDXG_lipolytic_enzyme"/>
</dbReference>
<dbReference type="RefSeq" id="WP_013480720.1">
    <property type="nucleotide sequence ID" value="NC_014817.1"/>
</dbReference>
<reference evidence="5" key="1">
    <citation type="submission" date="2010-12" db="EMBL/GenBank/DDBJ databases">
        <title>Complete sequence of chromosome 2 of Asticcacaulis excentricus CB 48.</title>
        <authorList>
            <consortium name="US DOE Joint Genome Institute"/>
            <person name="Lucas S."/>
            <person name="Copeland A."/>
            <person name="Lapidus A."/>
            <person name="Cheng J.-F."/>
            <person name="Bruce D."/>
            <person name="Goodwin L."/>
            <person name="Pitluck S."/>
            <person name="Teshima H."/>
            <person name="Davenport K."/>
            <person name="Detter J.C."/>
            <person name="Han C."/>
            <person name="Tapia R."/>
            <person name="Land M."/>
            <person name="Hauser L."/>
            <person name="Jeffries C."/>
            <person name="Kyrpides N."/>
            <person name="Ivanova N."/>
            <person name="Ovchinnikova G."/>
            <person name="Brun Y.V."/>
            <person name="Woyke T."/>
        </authorList>
    </citation>
    <scope>NUCLEOTIDE SEQUENCE [LARGE SCALE GENOMIC DNA]</scope>
    <source>
        <strain evidence="5">ATCC 15261 / DSM 4724 / KCTC 12464 / NCIMB 9791 / VKM B-1370 / CB 48</strain>
    </source>
</reference>
<dbReference type="Gene3D" id="3.40.50.1820">
    <property type="entry name" value="alpha/beta hydrolase"/>
    <property type="match status" value="1"/>
</dbReference>
<proteinExistence type="predicted"/>
<dbReference type="Pfam" id="PF20434">
    <property type="entry name" value="BD-FAE"/>
    <property type="match status" value="1"/>
</dbReference>
<organism evidence="4 5">
    <name type="scientific">Asticcacaulis excentricus (strain ATCC 15261 / DSM 4724 / KCTC 12464 / NCIMB 9791 / VKM B-1370 / CB 48)</name>
    <dbReference type="NCBI Taxonomy" id="573065"/>
    <lineage>
        <taxon>Bacteria</taxon>
        <taxon>Pseudomonadati</taxon>
        <taxon>Pseudomonadota</taxon>
        <taxon>Alphaproteobacteria</taxon>
        <taxon>Caulobacterales</taxon>
        <taxon>Caulobacteraceae</taxon>
        <taxon>Asticcacaulis</taxon>
    </lineage>
</organism>
<evidence type="ECO:0000313" key="4">
    <source>
        <dbReference type="EMBL" id="ADU14903.1"/>
    </source>
</evidence>
<accession>E8RTT2</accession>
<sequence>MTLTGSFRQATRGLSVTLTMALVAIASTALPALAQNDKMVPIATPSQPNAIVLNTGPLPGATAPESWHSQYGSVFARNVSVATLTPFLPLPEKATGAAVIVAPGGGFRTLSMQNEGWDVAKALSERGVAAFVLKYRLNPTPADMAGFEASMREMFAGAARPRPTPAPGEDPMAGIAPQIADARAAFALVRSRSKEWHIDSDRIGMVGFSAGAMLTLSTALAGGDAKPAFIGDIYGPLSAVTVPADAPPLFVALAADDPLFAHGDFGLVQSWQAAKRPVEFHYYEQGGHGFGMYPKETTSTGWFDAFVHWMTMHGYLAKRK</sequence>
<keyword evidence="1" id="KW-0378">Hydrolase</keyword>
<feature type="chain" id="PRO_5003230835" description="BD-FAE-like domain-containing protein" evidence="2">
    <location>
        <begin position="35"/>
        <end position="320"/>
    </location>
</feature>
<evidence type="ECO:0000259" key="3">
    <source>
        <dbReference type="Pfam" id="PF20434"/>
    </source>
</evidence>
<dbReference type="InterPro" id="IPR029058">
    <property type="entry name" value="AB_hydrolase_fold"/>
</dbReference>
<dbReference type="GO" id="GO:0016787">
    <property type="term" value="F:hydrolase activity"/>
    <property type="evidence" value="ECO:0007669"/>
    <property type="project" value="UniProtKB-KW"/>
</dbReference>
<gene>
    <name evidence="4" type="ordered locus">Astex_3269</name>
</gene>
<evidence type="ECO:0000313" key="5">
    <source>
        <dbReference type="Proteomes" id="UP000001492"/>
    </source>
</evidence>
<dbReference type="eggNOG" id="COG0657">
    <property type="taxonomic scope" value="Bacteria"/>
</dbReference>
<dbReference type="SUPFAM" id="SSF53474">
    <property type="entry name" value="alpha/beta-Hydrolases"/>
    <property type="match status" value="1"/>
</dbReference>
<dbReference type="InterPro" id="IPR049492">
    <property type="entry name" value="BD-FAE-like_dom"/>
</dbReference>
<dbReference type="AlphaFoldDB" id="E8RTT2"/>
<keyword evidence="5" id="KW-1185">Reference proteome</keyword>
<feature type="domain" description="BD-FAE-like" evidence="3">
    <location>
        <begin position="176"/>
        <end position="223"/>
    </location>
</feature>
<dbReference type="PANTHER" id="PTHR48081:SF6">
    <property type="entry name" value="PEPTIDASE S9 PROLYL OLIGOPEPTIDASE CATALYTIC DOMAIN-CONTAINING PROTEIN"/>
    <property type="match status" value="1"/>
</dbReference>
<evidence type="ECO:0000256" key="2">
    <source>
        <dbReference type="SAM" id="SignalP"/>
    </source>
</evidence>
<name>E8RTT2_ASTEC</name>
<dbReference type="EMBL" id="CP002396">
    <property type="protein sequence ID" value="ADU14903.1"/>
    <property type="molecule type" value="Genomic_DNA"/>
</dbReference>
<dbReference type="Proteomes" id="UP000001492">
    <property type="component" value="Chromosome 2"/>
</dbReference>